<evidence type="ECO:0000313" key="2">
    <source>
        <dbReference type="EMBL" id="MQL77606.1"/>
    </source>
</evidence>
<feature type="non-terminal residue" evidence="2">
    <location>
        <position position="1"/>
    </location>
</feature>
<feature type="non-terminal residue" evidence="2">
    <location>
        <position position="232"/>
    </location>
</feature>
<name>A0A843U5R8_COLES</name>
<keyword evidence="3" id="KW-1185">Reference proteome</keyword>
<feature type="compositionally biased region" description="Basic and acidic residues" evidence="1">
    <location>
        <begin position="103"/>
        <end position="112"/>
    </location>
</feature>
<protein>
    <submittedName>
        <fullName evidence="2">Uncharacterized protein</fullName>
    </submittedName>
</protein>
<dbReference type="OrthoDB" id="1936364at2759"/>
<organism evidence="2 3">
    <name type="scientific">Colocasia esculenta</name>
    <name type="common">Wild taro</name>
    <name type="synonym">Arum esculentum</name>
    <dbReference type="NCBI Taxonomy" id="4460"/>
    <lineage>
        <taxon>Eukaryota</taxon>
        <taxon>Viridiplantae</taxon>
        <taxon>Streptophyta</taxon>
        <taxon>Embryophyta</taxon>
        <taxon>Tracheophyta</taxon>
        <taxon>Spermatophyta</taxon>
        <taxon>Magnoliopsida</taxon>
        <taxon>Liliopsida</taxon>
        <taxon>Araceae</taxon>
        <taxon>Aroideae</taxon>
        <taxon>Colocasieae</taxon>
        <taxon>Colocasia</taxon>
    </lineage>
</organism>
<dbReference type="EMBL" id="NMUH01000358">
    <property type="protein sequence ID" value="MQL77606.1"/>
    <property type="molecule type" value="Genomic_DNA"/>
</dbReference>
<dbReference type="AlphaFoldDB" id="A0A843U5R8"/>
<reference evidence="2" key="1">
    <citation type="submission" date="2017-07" db="EMBL/GenBank/DDBJ databases">
        <title>Taro Niue Genome Assembly and Annotation.</title>
        <authorList>
            <person name="Atibalentja N."/>
            <person name="Keating K."/>
            <person name="Fields C.J."/>
        </authorList>
    </citation>
    <scope>NUCLEOTIDE SEQUENCE</scope>
    <source>
        <strain evidence="2">Niue_2</strain>
        <tissue evidence="2">Leaf</tissue>
    </source>
</reference>
<dbReference type="Proteomes" id="UP000652761">
    <property type="component" value="Unassembled WGS sequence"/>
</dbReference>
<sequence>ASSRSKPSTAALMKEQAWMTKSADSKRSRPIRSGIGLWQPDLGGTPTHPRYKVKSRVDRSESGGVGPTPADPPRLHSLLAASTGNGAMSNGVGPTAARASRRSYAEEDDRRRGLGTSGSHLSRDDSRGSLPRSTSVRRAVGALGCGGRPSDVHTPTQGPMDQGSPHRGIGTNRVERYRMKLGIYGGYDMRCAAQRLTPAERWIHVNYQQAGTNPLTYVAVRVLSQTTSSSQC</sequence>
<proteinExistence type="predicted"/>
<gene>
    <name evidence="2" type="ORF">Taro_010029</name>
</gene>
<accession>A0A843U5R8</accession>
<evidence type="ECO:0000256" key="1">
    <source>
        <dbReference type="SAM" id="MobiDB-lite"/>
    </source>
</evidence>
<comment type="caution">
    <text evidence="2">The sequence shown here is derived from an EMBL/GenBank/DDBJ whole genome shotgun (WGS) entry which is preliminary data.</text>
</comment>
<feature type="region of interest" description="Disordered" evidence="1">
    <location>
        <begin position="1"/>
        <end position="170"/>
    </location>
</feature>
<evidence type="ECO:0000313" key="3">
    <source>
        <dbReference type="Proteomes" id="UP000652761"/>
    </source>
</evidence>